<organism evidence="1 2">
    <name type="scientific">Streptomyces laurentii</name>
    <dbReference type="NCBI Taxonomy" id="39478"/>
    <lineage>
        <taxon>Bacteria</taxon>
        <taxon>Bacillati</taxon>
        <taxon>Actinomycetota</taxon>
        <taxon>Actinomycetes</taxon>
        <taxon>Kitasatosporales</taxon>
        <taxon>Streptomycetaceae</taxon>
        <taxon>Streptomyces</taxon>
    </lineage>
</organism>
<reference evidence="1 2" key="1">
    <citation type="journal article" date="2016" name="Genome Announc.">
        <title>Complete Genome Sequence of Thiostrepton-Producing Streptomyces laurentii ATCC 31255.</title>
        <authorList>
            <person name="Doi K."/>
            <person name="Fujino Y."/>
            <person name="Nagayoshi Y."/>
            <person name="Ohshima T."/>
            <person name="Ogata S."/>
        </authorList>
    </citation>
    <scope>NUCLEOTIDE SEQUENCE [LARGE SCALE GENOMIC DNA]</scope>
    <source>
        <strain evidence="1 2">ATCC 31255</strain>
    </source>
</reference>
<evidence type="ECO:0000313" key="2">
    <source>
        <dbReference type="Proteomes" id="UP000217676"/>
    </source>
</evidence>
<accession>A0A169P0K2</accession>
<gene>
    <name evidence="1" type="ORF">SLA_5176</name>
</gene>
<dbReference type="EMBL" id="AP017424">
    <property type="protein sequence ID" value="BAU86058.1"/>
    <property type="molecule type" value="Genomic_DNA"/>
</dbReference>
<evidence type="ECO:0000313" key="1">
    <source>
        <dbReference type="EMBL" id="BAU86058.1"/>
    </source>
</evidence>
<dbReference type="AlphaFoldDB" id="A0A169P0K2"/>
<proteinExistence type="predicted"/>
<keyword evidence="2" id="KW-1185">Reference proteome</keyword>
<sequence>MRRLAKSGRDIDTVIAVHAADLAPNGHTHLLIARELDTVGRTAEAQEWAERGIRETEDLAGVDTALVDHLADRYTRTGRSADAVTLRRDHFTARRTLLTYRQLRAAAVAAACWTAEREKALALLRDDAERTDTYGHRVLVDALLDDKDVDAAWQAAHEHGAHDGQWLTLADQSCPTRPANALAVYLRLAARLTRETGNRAYEQLVSLLLNIRDCHRHLGTPDDFTAYVTDLRAAQKRKRNLMWLMDQHGL</sequence>
<dbReference type="KEGG" id="slau:SLA_5176"/>
<protein>
    <submittedName>
        <fullName evidence="1">Uncharacterized protein</fullName>
    </submittedName>
</protein>
<dbReference type="Proteomes" id="UP000217676">
    <property type="component" value="Chromosome"/>
</dbReference>
<name>A0A169P0K2_STRLU</name>